<feature type="transmembrane region" description="Helical" evidence="1">
    <location>
        <begin position="153"/>
        <end position="173"/>
    </location>
</feature>
<sequence>MNKQKFNSLVDDIEKLLISGISTDDIYTEHEEKIGRPFLKRAISSAENKIISQYSPAIVEKIEQGVTRDEIRKFLGEKLKGDIIPLCVKYSINQYSERVRAKLVKEIGELDELPALVEKYADDYVSPEKIKGWIRFYATTIQTAQKKKQKKAILTRSALTAVTILLLVLHLSINGPIGIWRIFVLAVGILIGIVSCIQTLYMPIASDKFVNFGKVDS</sequence>
<reference evidence="2 3" key="1">
    <citation type="submission" date="2021-12" db="EMBL/GenBank/DDBJ databases">
        <title>Genome sequencing of bacteria with rrn-lacking chromosome and rrn-plasmid.</title>
        <authorList>
            <person name="Anda M."/>
            <person name="Iwasaki W."/>
        </authorList>
    </citation>
    <scope>NUCLEOTIDE SEQUENCE [LARGE SCALE GENOMIC DNA]</scope>
    <source>
        <strain evidence="2 3">DSM 100852</strain>
    </source>
</reference>
<evidence type="ECO:0000256" key="1">
    <source>
        <dbReference type="SAM" id="Phobius"/>
    </source>
</evidence>
<evidence type="ECO:0000313" key="2">
    <source>
        <dbReference type="EMBL" id="BDD08265.1"/>
    </source>
</evidence>
<keyword evidence="1" id="KW-0472">Membrane</keyword>
<accession>A0AAU9D7T8</accession>
<evidence type="ECO:0000313" key="3">
    <source>
        <dbReference type="Proteomes" id="UP001348817"/>
    </source>
</evidence>
<dbReference type="KEGG" id="fax:FUAX_06970"/>
<dbReference type="Proteomes" id="UP001348817">
    <property type="component" value="Chromosome"/>
</dbReference>
<feature type="transmembrane region" description="Helical" evidence="1">
    <location>
        <begin position="179"/>
        <end position="201"/>
    </location>
</feature>
<keyword evidence="3" id="KW-1185">Reference proteome</keyword>
<protein>
    <submittedName>
        <fullName evidence="2">Uncharacterized protein</fullName>
    </submittedName>
</protein>
<dbReference type="RefSeq" id="WP_338393534.1">
    <property type="nucleotide sequence ID" value="NZ_AP025314.1"/>
</dbReference>
<dbReference type="EMBL" id="AP025314">
    <property type="protein sequence ID" value="BDD08265.1"/>
    <property type="molecule type" value="Genomic_DNA"/>
</dbReference>
<gene>
    <name evidence="2" type="ORF">FUAX_06970</name>
</gene>
<organism evidence="2 3">
    <name type="scientific">Fulvitalea axinellae</name>
    <dbReference type="NCBI Taxonomy" id="1182444"/>
    <lineage>
        <taxon>Bacteria</taxon>
        <taxon>Pseudomonadati</taxon>
        <taxon>Bacteroidota</taxon>
        <taxon>Cytophagia</taxon>
        <taxon>Cytophagales</taxon>
        <taxon>Persicobacteraceae</taxon>
        <taxon>Fulvitalea</taxon>
    </lineage>
</organism>
<name>A0AAU9D7T8_9BACT</name>
<keyword evidence="1" id="KW-0812">Transmembrane</keyword>
<proteinExistence type="predicted"/>
<keyword evidence="1" id="KW-1133">Transmembrane helix</keyword>
<dbReference type="AlphaFoldDB" id="A0AAU9D7T8"/>